<name>A0A1S2Y3Q8_CICAR</name>
<comment type="similarity">
    <text evidence="2 8">Belongs to the ZIP transporter (TC 2.A.5) family.</text>
</comment>
<dbReference type="AlphaFoldDB" id="A0A1S2Y3Q8"/>
<organism evidence="10 11">
    <name type="scientific">Cicer arietinum</name>
    <name type="common">Chickpea</name>
    <name type="synonym">Garbanzo</name>
    <dbReference type="NCBI Taxonomy" id="3827"/>
    <lineage>
        <taxon>Eukaryota</taxon>
        <taxon>Viridiplantae</taxon>
        <taxon>Streptophyta</taxon>
        <taxon>Embryophyta</taxon>
        <taxon>Tracheophyta</taxon>
        <taxon>Spermatophyta</taxon>
        <taxon>Magnoliopsida</taxon>
        <taxon>eudicotyledons</taxon>
        <taxon>Gunneridae</taxon>
        <taxon>Pentapetalae</taxon>
        <taxon>rosids</taxon>
        <taxon>fabids</taxon>
        <taxon>Fabales</taxon>
        <taxon>Fabaceae</taxon>
        <taxon>Papilionoideae</taxon>
        <taxon>50 kb inversion clade</taxon>
        <taxon>NPAAA clade</taxon>
        <taxon>Hologalegina</taxon>
        <taxon>IRL clade</taxon>
        <taxon>Cicereae</taxon>
        <taxon>Cicer</taxon>
    </lineage>
</organism>
<feature type="compositionally biased region" description="Basic and acidic residues" evidence="9">
    <location>
        <begin position="180"/>
        <end position="200"/>
    </location>
</feature>
<dbReference type="NCBIfam" id="TIGR00820">
    <property type="entry name" value="zip"/>
    <property type="match status" value="1"/>
</dbReference>
<keyword evidence="4 8" id="KW-0812">Transmembrane</keyword>
<evidence type="ECO:0000313" key="10">
    <source>
        <dbReference type="Proteomes" id="UP000087171"/>
    </source>
</evidence>
<dbReference type="OrthoDB" id="448280at2759"/>
<evidence type="ECO:0000256" key="6">
    <source>
        <dbReference type="ARBA" id="ARBA00023065"/>
    </source>
</evidence>
<reference evidence="10" key="1">
    <citation type="journal article" date="2013" name="Nat. Biotechnol.">
        <title>Draft genome sequence of chickpea (Cicer arietinum) provides a resource for trait improvement.</title>
        <authorList>
            <person name="Varshney R.K."/>
            <person name="Song C."/>
            <person name="Saxena R.K."/>
            <person name="Azam S."/>
            <person name="Yu S."/>
            <person name="Sharpe A.G."/>
            <person name="Cannon S."/>
            <person name="Baek J."/>
            <person name="Rosen B.D."/>
            <person name="Tar'an B."/>
            <person name="Millan T."/>
            <person name="Zhang X."/>
            <person name="Ramsay L.D."/>
            <person name="Iwata A."/>
            <person name="Wang Y."/>
            <person name="Nelson W."/>
            <person name="Farmer A.D."/>
            <person name="Gaur P.M."/>
            <person name="Soderlund C."/>
            <person name="Penmetsa R.V."/>
            <person name="Xu C."/>
            <person name="Bharti A.K."/>
            <person name="He W."/>
            <person name="Winter P."/>
            <person name="Zhao S."/>
            <person name="Hane J.K."/>
            <person name="Carrasquilla-Garcia N."/>
            <person name="Condie J.A."/>
            <person name="Upadhyaya H.D."/>
            <person name="Luo M.C."/>
            <person name="Thudi M."/>
            <person name="Gowda C.L."/>
            <person name="Singh N.P."/>
            <person name="Lichtenzveig J."/>
            <person name="Gali K.K."/>
            <person name="Rubio J."/>
            <person name="Nadarajan N."/>
            <person name="Dolezel J."/>
            <person name="Bansal K.C."/>
            <person name="Xu X."/>
            <person name="Edwards D."/>
            <person name="Zhang G."/>
            <person name="Kahl G."/>
            <person name="Gil J."/>
            <person name="Singh K.B."/>
            <person name="Datta S.K."/>
            <person name="Jackson S.A."/>
            <person name="Wang J."/>
            <person name="Cook D.R."/>
        </authorList>
    </citation>
    <scope>NUCLEOTIDE SEQUENCE [LARGE SCALE GENOMIC DNA]</scope>
    <source>
        <strain evidence="10">cv. CDC Frontier</strain>
    </source>
</reference>
<comment type="subcellular location">
    <subcellularLocation>
        <location evidence="1 8">Membrane</location>
        <topology evidence="1 8">Multi-pass membrane protein</topology>
    </subcellularLocation>
</comment>
<keyword evidence="3 8" id="KW-0813">Transport</keyword>
<feature type="transmembrane region" description="Helical" evidence="8">
    <location>
        <begin position="311"/>
        <end position="335"/>
    </location>
</feature>
<dbReference type="Pfam" id="PF02535">
    <property type="entry name" value="Zip"/>
    <property type="match status" value="1"/>
</dbReference>
<evidence type="ECO:0000313" key="11">
    <source>
        <dbReference type="RefSeq" id="XP_004498889.1"/>
    </source>
</evidence>
<dbReference type="InterPro" id="IPR003689">
    <property type="entry name" value="ZIP"/>
</dbReference>
<keyword evidence="6 8" id="KW-0406">Ion transport</keyword>
<dbReference type="STRING" id="3827.A0A1S2Y3Q8"/>
<keyword evidence="10" id="KW-1185">Reference proteome</keyword>
<evidence type="ECO:0000256" key="3">
    <source>
        <dbReference type="ARBA" id="ARBA00022448"/>
    </source>
</evidence>
<evidence type="ECO:0000256" key="4">
    <source>
        <dbReference type="ARBA" id="ARBA00022692"/>
    </source>
</evidence>
<keyword evidence="7 8" id="KW-0472">Membrane</keyword>
<comment type="caution">
    <text evidence="8">Lacks conserved residue(s) required for the propagation of feature annotation.</text>
</comment>
<evidence type="ECO:0000256" key="1">
    <source>
        <dbReference type="ARBA" id="ARBA00004141"/>
    </source>
</evidence>
<dbReference type="PANTHER" id="PTHR11040">
    <property type="entry name" value="ZINC/IRON TRANSPORTER"/>
    <property type="match status" value="1"/>
</dbReference>
<feature type="transmembrane region" description="Helical" evidence="8">
    <location>
        <begin position="347"/>
        <end position="366"/>
    </location>
</feature>
<evidence type="ECO:0000256" key="9">
    <source>
        <dbReference type="SAM" id="MobiDB-lite"/>
    </source>
</evidence>
<dbReference type="InterPro" id="IPR004698">
    <property type="entry name" value="Zn/Fe_permease_fun/pln"/>
</dbReference>
<dbReference type="GO" id="GO:0005886">
    <property type="term" value="C:plasma membrane"/>
    <property type="evidence" value="ECO:0007669"/>
    <property type="project" value="TreeGrafter"/>
</dbReference>
<feature type="transmembrane region" description="Helical" evidence="8">
    <location>
        <begin position="20"/>
        <end position="45"/>
    </location>
</feature>
<protein>
    <submittedName>
        <fullName evidence="11">Zinc transporter 4, chloroplastic-like</fullName>
    </submittedName>
</protein>
<evidence type="ECO:0000256" key="5">
    <source>
        <dbReference type="ARBA" id="ARBA00022989"/>
    </source>
</evidence>
<proteinExistence type="inferred from homology"/>
<dbReference type="Proteomes" id="UP000087171">
    <property type="component" value="Chromosome Ca4"/>
</dbReference>
<dbReference type="eggNOG" id="KOG1558">
    <property type="taxonomic scope" value="Eukaryota"/>
</dbReference>
<dbReference type="GO" id="GO:0005385">
    <property type="term" value="F:zinc ion transmembrane transporter activity"/>
    <property type="evidence" value="ECO:0007669"/>
    <property type="project" value="InterPro"/>
</dbReference>
<dbReference type="GeneID" id="101504600"/>
<keyword evidence="5 8" id="KW-1133">Transmembrane helix</keyword>
<dbReference type="KEGG" id="cam:101504600"/>
<sequence>MTNSSCEFSESELCRDESTAFILKFVAMASILVAGFTGIAIPLFGKRRRLFHPDGEFLPAAKAFAAGVILATGFVHMLNDAWEALNHPCLKSHSHVWSKFPFTGFFAMMSALFTLLVDFVATQYYEGRQRATRGGTEHKVNQLEGGDDDLEEELLGSGIVDGMHIVGMHAHASHHTHSHPRQDNDQIQHGHHEHAHSQSHDDDDVEGSVRHVVVSQVLELGIVSHSMIIGLSLGVSQSPCTMRPLIAALSFHQFFEGFALGGCISEAQFKTSSTTIMACFFALTTPLGVAIGTCISSNFNPYSPGALVTEGILDSFSAGILVYMALVDLIAADFLSKRMRCNFRLQIVSYCLLFLGAGSMSSLALWA</sequence>
<evidence type="ECO:0000256" key="7">
    <source>
        <dbReference type="ARBA" id="ARBA00023136"/>
    </source>
</evidence>
<accession>A0A1S2Y3Q8</accession>
<feature type="transmembrane region" description="Helical" evidence="8">
    <location>
        <begin position="276"/>
        <end position="299"/>
    </location>
</feature>
<evidence type="ECO:0000256" key="2">
    <source>
        <dbReference type="ARBA" id="ARBA00006939"/>
    </source>
</evidence>
<gene>
    <name evidence="11" type="primary">LOC101504600</name>
</gene>
<dbReference type="RefSeq" id="XP_004498889.1">
    <property type="nucleotide sequence ID" value="XM_004498832.3"/>
</dbReference>
<feature type="transmembrane region" description="Helical" evidence="8">
    <location>
        <begin position="100"/>
        <end position="121"/>
    </location>
</feature>
<evidence type="ECO:0000256" key="8">
    <source>
        <dbReference type="RuleBase" id="RU362088"/>
    </source>
</evidence>
<reference evidence="11" key="2">
    <citation type="submission" date="2025-08" db="UniProtKB">
        <authorList>
            <consortium name="RefSeq"/>
        </authorList>
    </citation>
    <scope>IDENTIFICATION</scope>
    <source>
        <tissue evidence="11">Etiolated seedlings</tissue>
    </source>
</reference>
<feature type="region of interest" description="Disordered" evidence="9">
    <location>
        <begin position="171"/>
        <end position="205"/>
    </location>
</feature>
<dbReference type="PaxDb" id="3827-XP_004498889.1"/>
<dbReference type="PANTHER" id="PTHR11040:SF213">
    <property type="entry name" value="METAL TRANSPORT PROTEIN"/>
    <property type="match status" value="1"/>
</dbReference>